<dbReference type="PANTHER" id="PTHR30055">
    <property type="entry name" value="HTH-TYPE TRANSCRIPTIONAL REGULATOR RUTR"/>
    <property type="match status" value="1"/>
</dbReference>
<evidence type="ECO:0000259" key="5">
    <source>
        <dbReference type="PROSITE" id="PS50977"/>
    </source>
</evidence>
<keyword evidence="3" id="KW-0804">Transcription</keyword>
<dbReference type="RefSeq" id="WP_177718770.1">
    <property type="nucleotide sequence ID" value="NZ_JACRSQ010000003.1"/>
</dbReference>
<dbReference type="Pfam" id="PF00440">
    <property type="entry name" value="TetR_N"/>
    <property type="match status" value="1"/>
</dbReference>
<keyword evidence="2 4" id="KW-0238">DNA-binding</keyword>
<evidence type="ECO:0000256" key="1">
    <source>
        <dbReference type="ARBA" id="ARBA00023015"/>
    </source>
</evidence>
<dbReference type="PROSITE" id="PS50977">
    <property type="entry name" value="HTH_TETR_2"/>
    <property type="match status" value="1"/>
</dbReference>
<keyword evidence="7" id="KW-1185">Reference proteome</keyword>
<protein>
    <submittedName>
        <fullName evidence="6">TetR/AcrR family transcriptional regulator</fullName>
    </submittedName>
</protein>
<feature type="domain" description="HTH tetR-type" evidence="5">
    <location>
        <begin position="6"/>
        <end position="66"/>
    </location>
</feature>
<evidence type="ECO:0000256" key="3">
    <source>
        <dbReference type="ARBA" id="ARBA00023163"/>
    </source>
</evidence>
<dbReference type="Gene3D" id="1.10.357.10">
    <property type="entry name" value="Tetracycline Repressor, domain 2"/>
    <property type="match status" value="1"/>
</dbReference>
<dbReference type="GO" id="GO:0000976">
    <property type="term" value="F:transcription cis-regulatory region binding"/>
    <property type="evidence" value="ECO:0007669"/>
    <property type="project" value="TreeGrafter"/>
</dbReference>
<gene>
    <name evidence="6" type="ORF">H8730_03360</name>
</gene>
<dbReference type="AlphaFoldDB" id="A0A926I141"/>
<dbReference type="EMBL" id="JACRSQ010000003">
    <property type="protein sequence ID" value="MBC8542586.1"/>
    <property type="molecule type" value="Genomic_DNA"/>
</dbReference>
<reference evidence="6" key="1">
    <citation type="submission" date="2020-08" db="EMBL/GenBank/DDBJ databases">
        <title>Genome public.</title>
        <authorList>
            <person name="Liu C."/>
            <person name="Sun Q."/>
        </authorList>
    </citation>
    <scope>NUCLEOTIDE SEQUENCE</scope>
    <source>
        <strain evidence="6">NSJ-32</strain>
    </source>
</reference>
<feature type="DNA-binding region" description="H-T-H motif" evidence="4">
    <location>
        <begin position="29"/>
        <end position="48"/>
    </location>
</feature>
<dbReference type="InterPro" id="IPR009057">
    <property type="entry name" value="Homeodomain-like_sf"/>
</dbReference>
<dbReference type="InterPro" id="IPR001647">
    <property type="entry name" value="HTH_TetR"/>
</dbReference>
<evidence type="ECO:0000313" key="6">
    <source>
        <dbReference type="EMBL" id="MBC8542586.1"/>
    </source>
</evidence>
<evidence type="ECO:0000256" key="4">
    <source>
        <dbReference type="PROSITE-ProRule" id="PRU00335"/>
    </source>
</evidence>
<dbReference type="SUPFAM" id="SSF46689">
    <property type="entry name" value="Homeodomain-like"/>
    <property type="match status" value="1"/>
</dbReference>
<comment type="caution">
    <text evidence="6">The sequence shown here is derived from an EMBL/GenBank/DDBJ whole genome shotgun (WGS) entry which is preliminary data.</text>
</comment>
<dbReference type="PANTHER" id="PTHR30055:SF234">
    <property type="entry name" value="HTH-TYPE TRANSCRIPTIONAL REGULATOR BETI"/>
    <property type="match status" value="1"/>
</dbReference>
<dbReference type="Proteomes" id="UP000657006">
    <property type="component" value="Unassembled WGS sequence"/>
</dbReference>
<dbReference type="PRINTS" id="PR00455">
    <property type="entry name" value="HTHTETR"/>
</dbReference>
<dbReference type="InterPro" id="IPR050109">
    <property type="entry name" value="HTH-type_TetR-like_transc_reg"/>
</dbReference>
<name>A0A926I141_9FIRM</name>
<sequence>MSNADKTIGPKILDCAKAEFLERGFVNASLRRICANAGVTTGALYKRYSGKEALFQALVQDVVDDIDRVVADRSIDYTDPALSDTQLYNMWTLTEDYLDWWFDFLFDRKDGFTLLLKCAEGTQYQNFQHDLVERICKETYKCYRAAAERGLARKDISLRELHVLTTAFWSTMYEPFIHDFTNEETRLHCYLTTQFIDWHKVLEFREPQA</sequence>
<keyword evidence="1" id="KW-0805">Transcription regulation</keyword>
<evidence type="ECO:0000256" key="2">
    <source>
        <dbReference type="ARBA" id="ARBA00023125"/>
    </source>
</evidence>
<proteinExistence type="predicted"/>
<accession>A0A926I141</accession>
<organism evidence="6 7">
    <name type="scientific">Bianquea renquensis</name>
    <dbReference type="NCBI Taxonomy" id="2763661"/>
    <lineage>
        <taxon>Bacteria</taxon>
        <taxon>Bacillati</taxon>
        <taxon>Bacillota</taxon>
        <taxon>Clostridia</taxon>
        <taxon>Eubacteriales</taxon>
        <taxon>Bianqueaceae</taxon>
        <taxon>Bianquea</taxon>
    </lineage>
</organism>
<dbReference type="GO" id="GO:0003700">
    <property type="term" value="F:DNA-binding transcription factor activity"/>
    <property type="evidence" value="ECO:0007669"/>
    <property type="project" value="TreeGrafter"/>
</dbReference>
<evidence type="ECO:0000313" key="7">
    <source>
        <dbReference type="Proteomes" id="UP000657006"/>
    </source>
</evidence>